<keyword evidence="2" id="KW-1185">Reference proteome</keyword>
<dbReference type="Proteomes" id="UP000886520">
    <property type="component" value="Chromosome 7"/>
</dbReference>
<protein>
    <submittedName>
        <fullName evidence="1">Uncharacterized protein</fullName>
    </submittedName>
</protein>
<evidence type="ECO:0000313" key="2">
    <source>
        <dbReference type="Proteomes" id="UP000886520"/>
    </source>
</evidence>
<sequence>MLHANNYAVVFRFPVEWSRLLSSTVVHQRPGLLREPRKRKEPFSLAAQVALRAGEMVDRSYRSCKRKELSVLSWSRLRTGLSPSRVAGRKRGAGSAGRGYAVRGCSSCAFKAEGVRQPQFQGL</sequence>
<dbReference type="EMBL" id="JABFUD020000007">
    <property type="protein sequence ID" value="KAI5077429.1"/>
    <property type="molecule type" value="Genomic_DNA"/>
</dbReference>
<comment type="caution">
    <text evidence="1">The sequence shown here is derived from an EMBL/GenBank/DDBJ whole genome shotgun (WGS) entry which is preliminary data.</text>
</comment>
<accession>A0A9D4V0J6</accession>
<organism evidence="1 2">
    <name type="scientific">Adiantum capillus-veneris</name>
    <name type="common">Maidenhair fern</name>
    <dbReference type="NCBI Taxonomy" id="13818"/>
    <lineage>
        <taxon>Eukaryota</taxon>
        <taxon>Viridiplantae</taxon>
        <taxon>Streptophyta</taxon>
        <taxon>Embryophyta</taxon>
        <taxon>Tracheophyta</taxon>
        <taxon>Polypodiopsida</taxon>
        <taxon>Polypodiidae</taxon>
        <taxon>Polypodiales</taxon>
        <taxon>Pteridineae</taxon>
        <taxon>Pteridaceae</taxon>
        <taxon>Vittarioideae</taxon>
        <taxon>Adiantum</taxon>
    </lineage>
</organism>
<proteinExistence type="predicted"/>
<evidence type="ECO:0000313" key="1">
    <source>
        <dbReference type="EMBL" id="KAI5077429.1"/>
    </source>
</evidence>
<gene>
    <name evidence="1" type="ORF">GOP47_0007253</name>
</gene>
<name>A0A9D4V0J6_ADICA</name>
<dbReference type="AlphaFoldDB" id="A0A9D4V0J6"/>
<reference evidence="1" key="1">
    <citation type="submission" date="2021-01" db="EMBL/GenBank/DDBJ databases">
        <title>Adiantum capillus-veneris genome.</title>
        <authorList>
            <person name="Fang Y."/>
            <person name="Liao Q."/>
        </authorList>
    </citation>
    <scope>NUCLEOTIDE SEQUENCE</scope>
    <source>
        <strain evidence="1">H3</strain>
        <tissue evidence="1">Leaf</tissue>
    </source>
</reference>